<gene>
    <name evidence="2" type="ORF">IU470_18460</name>
</gene>
<dbReference type="Gene3D" id="1.25.40.10">
    <property type="entry name" value="Tetratricopeptide repeat domain"/>
    <property type="match status" value="1"/>
</dbReference>
<evidence type="ECO:0000313" key="3">
    <source>
        <dbReference type="Proteomes" id="UP000807309"/>
    </source>
</evidence>
<dbReference type="Gene3D" id="1.10.260.40">
    <property type="entry name" value="lambda repressor-like DNA-binding domains"/>
    <property type="match status" value="1"/>
</dbReference>
<dbReference type="InterPro" id="IPR010982">
    <property type="entry name" value="Lambda_DNA-bd_dom_sf"/>
</dbReference>
<name>A0ABS0C9P4_9NOCA</name>
<evidence type="ECO:0000259" key="1">
    <source>
        <dbReference type="PROSITE" id="PS50943"/>
    </source>
</evidence>
<dbReference type="PROSITE" id="PS50943">
    <property type="entry name" value="HTH_CROC1"/>
    <property type="match status" value="1"/>
</dbReference>
<feature type="domain" description="HTH cro/C1-type" evidence="1">
    <location>
        <begin position="75"/>
        <end position="120"/>
    </location>
</feature>
<dbReference type="SUPFAM" id="SSF47413">
    <property type="entry name" value="lambda repressor-like DNA-binding domains"/>
    <property type="match status" value="1"/>
</dbReference>
<evidence type="ECO:0000313" key="2">
    <source>
        <dbReference type="EMBL" id="MBF6227080.1"/>
    </source>
</evidence>
<dbReference type="InterPro" id="IPR001387">
    <property type="entry name" value="Cro/C1-type_HTH"/>
</dbReference>
<reference evidence="2 3" key="1">
    <citation type="submission" date="2020-10" db="EMBL/GenBank/DDBJ databases">
        <title>Identification of Nocardia species via Next-generation sequencing and recognition of intraspecies genetic diversity.</title>
        <authorList>
            <person name="Li P."/>
            <person name="Li P."/>
            <person name="Lu B."/>
        </authorList>
    </citation>
    <scope>NUCLEOTIDE SEQUENCE [LARGE SCALE GENOMIC DNA]</scope>
    <source>
        <strain evidence="2 3">N-11</strain>
    </source>
</reference>
<dbReference type="RefSeq" id="WP_195034117.1">
    <property type="nucleotide sequence ID" value="NZ_JADLRE010000013.1"/>
</dbReference>
<accession>A0ABS0C9P4</accession>
<sequence>MVDFDVAPDLCPRCAAQAPSGFLCGRCRGADDRLPSLPDHAWWSGDLREALDARDIGKAIRAYRRHPHHGGRRVTQEDMARWLSITQGHLSRIEQGRVRVTNLETLSTYARILGIPPLLLWFELPPDRREPVSAPQRSSAALPDRLAAAIHTPTETQLADAMLSTLAGHSVRDQLAGPHDLIRVVRHDITFIDQRLAASRDGSNGRSRLRYAAGRYAELLGWLHQDCGDLDAAESWSRIALAHATATNDVQFHAYVLMRSSNIATDAGKISFAGRFIDQALLRADALTPQQRAVLLRQQANVYAARARSGERADVMACVEALTRAAEAAAEPAEERDDLAGYCSPAYVAMEAAQCWIELGNPEQGLAILEQRMSDWSADSRRDLGMGLARLSTAHAGVGSWSEAVEFGGYAAGIVAETGSHRTLGQLRTTATVLHAAGQTGAARELTHHVRTAQRARASHGRSFEWS</sequence>
<dbReference type="InterPro" id="IPR011990">
    <property type="entry name" value="TPR-like_helical_dom_sf"/>
</dbReference>
<protein>
    <submittedName>
        <fullName evidence="2">Helix-turn-helix transcriptional regulator</fullName>
    </submittedName>
</protein>
<dbReference type="SMART" id="SM00530">
    <property type="entry name" value="HTH_XRE"/>
    <property type="match status" value="1"/>
</dbReference>
<dbReference type="EMBL" id="JADLRE010000013">
    <property type="protein sequence ID" value="MBF6227080.1"/>
    <property type="molecule type" value="Genomic_DNA"/>
</dbReference>
<dbReference type="CDD" id="cd00093">
    <property type="entry name" value="HTH_XRE"/>
    <property type="match status" value="1"/>
</dbReference>
<keyword evidence="3" id="KW-1185">Reference proteome</keyword>
<dbReference type="Pfam" id="PF13560">
    <property type="entry name" value="HTH_31"/>
    <property type="match status" value="1"/>
</dbReference>
<dbReference type="Proteomes" id="UP000807309">
    <property type="component" value="Unassembled WGS sequence"/>
</dbReference>
<organism evidence="2 3">
    <name type="scientific">Nocardia abscessus</name>
    <dbReference type="NCBI Taxonomy" id="120957"/>
    <lineage>
        <taxon>Bacteria</taxon>
        <taxon>Bacillati</taxon>
        <taxon>Actinomycetota</taxon>
        <taxon>Actinomycetes</taxon>
        <taxon>Mycobacteriales</taxon>
        <taxon>Nocardiaceae</taxon>
        <taxon>Nocardia</taxon>
    </lineage>
</organism>
<proteinExistence type="predicted"/>
<comment type="caution">
    <text evidence="2">The sequence shown here is derived from an EMBL/GenBank/DDBJ whole genome shotgun (WGS) entry which is preliminary data.</text>
</comment>